<gene>
    <name evidence="13" type="primary">MORC4</name>
</gene>
<dbReference type="HOGENOM" id="CLU_054957_0_0_1"/>
<feature type="compositionally biased region" description="Basic and acidic residues" evidence="10">
    <location>
        <begin position="786"/>
        <end position="797"/>
    </location>
</feature>
<evidence type="ECO:0000259" key="12">
    <source>
        <dbReference type="PROSITE" id="PS51050"/>
    </source>
</evidence>
<dbReference type="InterPro" id="IPR035979">
    <property type="entry name" value="RBD_domain_sf"/>
</dbReference>
<dbReference type="PROSITE" id="PS50102">
    <property type="entry name" value="RRM"/>
    <property type="match status" value="1"/>
</dbReference>
<accession>U3IMP8</accession>
<dbReference type="Gene3D" id="3.30.40.100">
    <property type="match status" value="1"/>
</dbReference>
<evidence type="ECO:0000256" key="1">
    <source>
        <dbReference type="ARBA" id="ARBA00022723"/>
    </source>
</evidence>
<sequence length="1238" mass="139998">MRRVNSSLGSDEVLLEDLETEGERQLKSLLQQQLDTSASIEQCKSKRRCFAPAAFYKPFGEEAAGALTLSQFQALQESDQETAALRELGLSDTEILLWKNRGLAGKGSGLGAAPEATQDRLHAIQEKMEERQRILALPQRFAGSKQLSRREMEIENALFQGTDRHSFLRALYHQDDTRRITDEKDPMVHLDSVYQELLSKQLPEEVQPTKSDPCLLPSPAPWHPVVEESSLPDQEEQTDQEKSPSLPAAKPHQSPPRPVTIKEPVEFLPEEEICKNRLSEEELRNIPRFASYHPGEPNKVLYLKNLGPRVTMKDLVSLFARFQKENSPLIQFRLLSGRMRGQAFITFPDIQSAQDAMLLVNGYILQGKPLVIEFGKSKGQLTEPDAAAPCPSAGETSPANFGFTEKAEKRDLPTCGSNGNGFQSGSMRLGKDAIVFTKNGGALSVGLFSQTYLEGVHAEEVIVPLVPFNQQNKKIIVTEDSVLSLKAILEHTLFNTQEELLAQFDDIPGKKGTRVLIWNIHRDKDGKPELDFDTDKHDIRLADFLAEIPRRTALRCQEKVQECPAPEMEYSLRAYCSVLYLKPCVQIVLRQKKVNTQLITKSLANTEHDLYKPRFSSERVKITFGFNCKNKNHYGIMMYHKNRLIRSYKKVGCQKKGEGVGVIGVIECNFLKPAYNKQDFEESKEYQRMIFVLGQKLNNYWKAKMQQINLGNTDAARVIADRPDQIWVQCEECLKWRRLPDRTDLTSFPEQWFCHLHPLHKYRSCLVPEELEHSDENSPRYRLKCRKQEQSGGEKRRSSSLSEESVEQQVSPPASMSLPAKTSNYTCPGKLEPEEKDAPGTGAFSLPLKKMTAVQGGDGPWEQDSCLTAGKPKLTKKEEIPEKSENIVVVSPPVVASPSPYSFSFKRENLLCRKQEDLIVGGSSHTRVLEEQPDTSLADGVPRWERCCLEALPSGSAEDQKTGVIQGGQEEQMPKLKAKRQPADMSVCVNACRSTKDVEKKPFLPVVSVLKAATGGEAPIQLCPFGWQQRLHKLKVEKAPHLGDGDRGGKELQVLNKQEQEGMTEQEDVRRAVENISVELKNVSAERDLLRCKVEEIEREKCCLKTELLESQQELATLRSQKVEGLYWSEKHMGYCQAELQELKAKLARSAEEKAELMERLKDTKMQLEALREAQVSCRGPEKDDVKSLMEKLKKLRVNVSWLLSLILPLVELWNIDFESDQVDEILQKVLEANRMQQ</sequence>
<dbReference type="CDD" id="cd12239">
    <property type="entry name" value="RRM2_RBM40_like"/>
    <property type="match status" value="1"/>
</dbReference>
<feature type="region of interest" description="Disordered" evidence="10">
    <location>
        <begin position="777"/>
        <end position="844"/>
    </location>
</feature>
<dbReference type="Pfam" id="PF00076">
    <property type="entry name" value="RRM_1"/>
    <property type="match status" value="1"/>
</dbReference>
<dbReference type="GO" id="GO:0003723">
    <property type="term" value="F:RNA binding"/>
    <property type="evidence" value="ECO:0007669"/>
    <property type="project" value="UniProtKB-UniRule"/>
</dbReference>
<dbReference type="Pfam" id="PF07496">
    <property type="entry name" value="zf-CW"/>
    <property type="match status" value="1"/>
</dbReference>
<evidence type="ECO:0000256" key="10">
    <source>
        <dbReference type="SAM" id="MobiDB-lite"/>
    </source>
</evidence>
<protein>
    <recommendedName>
        <fullName evidence="6">RNA-binding protein 41</fullName>
    </recommendedName>
    <alternativeName>
        <fullName evidence="7">RNA-binding motif protein 41</fullName>
    </alternativeName>
</protein>
<dbReference type="InterPro" id="IPR000504">
    <property type="entry name" value="RRM_dom"/>
</dbReference>
<evidence type="ECO:0000313" key="14">
    <source>
        <dbReference type="Proteomes" id="UP000016666"/>
    </source>
</evidence>
<feature type="region of interest" description="Disordered" evidence="10">
    <location>
        <begin position="203"/>
        <end position="263"/>
    </location>
</feature>
<evidence type="ECO:0000259" key="11">
    <source>
        <dbReference type="PROSITE" id="PS50102"/>
    </source>
</evidence>
<organism evidence="13 14">
    <name type="scientific">Anas platyrhynchos platyrhynchos</name>
    <name type="common">Northern mallard</name>
    <dbReference type="NCBI Taxonomy" id="8840"/>
    <lineage>
        <taxon>Eukaryota</taxon>
        <taxon>Metazoa</taxon>
        <taxon>Chordata</taxon>
        <taxon>Craniata</taxon>
        <taxon>Vertebrata</taxon>
        <taxon>Euteleostomi</taxon>
        <taxon>Archelosauria</taxon>
        <taxon>Archosauria</taxon>
        <taxon>Dinosauria</taxon>
        <taxon>Saurischia</taxon>
        <taxon>Theropoda</taxon>
        <taxon>Coelurosauria</taxon>
        <taxon>Aves</taxon>
        <taxon>Neognathae</taxon>
        <taxon>Galloanserae</taxon>
        <taxon>Anseriformes</taxon>
        <taxon>Anatidae</taxon>
        <taxon>Anatinae</taxon>
        <taxon>Anas</taxon>
    </lineage>
</organism>
<dbReference type="GO" id="GO:0005654">
    <property type="term" value="C:nucleoplasm"/>
    <property type="evidence" value="ECO:0007669"/>
    <property type="project" value="Ensembl"/>
</dbReference>
<keyword evidence="1" id="KW-0479">Metal-binding</keyword>
<reference evidence="13" key="2">
    <citation type="submission" date="2025-08" db="UniProtKB">
        <authorList>
            <consortium name="Ensembl"/>
        </authorList>
    </citation>
    <scope>IDENTIFICATION</scope>
</reference>
<feature type="region of interest" description="Disordered" evidence="10">
    <location>
        <begin position="958"/>
        <end position="979"/>
    </location>
</feature>
<keyword evidence="2" id="KW-0863">Zinc-finger</keyword>
<feature type="coiled-coil region" evidence="9">
    <location>
        <begin position="1140"/>
        <end position="1174"/>
    </location>
</feature>
<name>U3IMP8_ANAPP</name>
<evidence type="ECO:0000256" key="8">
    <source>
        <dbReference type="PROSITE-ProRule" id="PRU00176"/>
    </source>
</evidence>
<reference evidence="13 14" key="1">
    <citation type="submission" date="2017-10" db="EMBL/GenBank/DDBJ databases">
        <title>A new Pekin duck reference genome.</title>
        <authorList>
            <person name="Hou Z.-C."/>
            <person name="Zhou Z.-K."/>
            <person name="Zhu F."/>
            <person name="Hou S.-S."/>
        </authorList>
    </citation>
    <scope>NUCLEOTIDE SEQUENCE [LARGE SCALE GENOMIC DNA]</scope>
</reference>
<dbReference type="GO" id="GO:0008270">
    <property type="term" value="F:zinc ion binding"/>
    <property type="evidence" value="ECO:0007669"/>
    <property type="project" value="UniProtKB-KW"/>
</dbReference>
<dbReference type="Pfam" id="PF17942">
    <property type="entry name" value="Morc6_S5"/>
    <property type="match status" value="1"/>
</dbReference>
<evidence type="ECO:0000256" key="3">
    <source>
        <dbReference type="ARBA" id="ARBA00022833"/>
    </source>
</evidence>
<keyword evidence="14" id="KW-1185">Reference proteome</keyword>
<dbReference type="SUPFAM" id="SSF54928">
    <property type="entry name" value="RNA-binding domain, RBD"/>
    <property type="match status" value="1"/>
</dbReference>
<dbReference type="PANTHER" id="PTHR23336">
    <property type="entry name" value="ZINC FINGER CW-TYPE COILED-COIL DOMAIN PROTEIN 3"/>
    <property type="match status" value="1"/>
</dbReference>
<dbReference type="PROSITE" id="PS51050">
    <property type="entry name" value="ZF_CW"/>
    <property type="match status" value="1"/>
</dbReference>
<comment type="function">
    <text evidence="5">May bind RNA.</text>
</comment>
<dbReference type="GeneTree" id="ENSGT00940000161221"/>
<dbReference type="PANTHER" id="PTHR23336:SF22">
    <property type="entry name" value="MORC FAMILY CW-TYPE ZINC FINGER PROTEIN 4"/>
    <property type="match status" value="1"/>
</dbReference>
<dbReference type="InterPro" id="IPR041006">
    <property type="entry name" value="Morc_S5"/>
</dbReference>
<keyword evidence="4 8" id="KW-0694">RNA-binding</keyword>
<dbReference type="Ensembl" id="ENSAPLT00000009202.2">
    <property type="protein sequence ID" value="ENSAPLP00000008521.2"/>
    <property type="gene ID" value="ENSAPLG00000008858.2"/>
</dbReference>
<dbReference type="InterPro" id="IPR012677">
    <property type="entry name" value="Nucleotide-bd_a/b_plait_sf"/>
</dbReference>
<dbReference type="GO" id="GO:0016887">
    <property type="term" value="F:ATP hydrolysis activity"/>
    <property type="evidence" value="ECO:0007669"/>
    <property type="project" value="InterPro"/>
</dbReference>
<dbReference type="GO" id="GO:0140002">
    <property type="term" value="F:histone H3K4me3 reader activity"/>
    <property type="evidence" value="ECO:0007669"/>
    <property type="project" value="Ensembl"/>
</dbReference>
<reference evidence="13" key="3">
    <citation type="submission" date="2025-09" db="UniProtKB">
        <authorList>
            <consortium name="Ensembl"/>
        </authorList>
    </citation>
    <scope>IDENTIFICATION</scope>
</reference>
<dbReference type="InterPro" id="IPR045261">
    <property type="entry name" value="MORC_ATPase"/>
</dbReference>
<evidence type="ECO:0000256" key="6">
    <source>
        <dbReference type="ARBA" id="ARBA00067964"/>
    </source>
</evidence>
<feature type="domain" description="RRM" evidence="11">
    <location>
        <begin position="299"/>
        <end position="377"/>
    </location>
</feature>
<evidence type="ECO:0000256" key="7">
    <source>
        <dbReference type="ARBA" id="ARBA00075590"/>
    </source>
</evidence>
<dbReference type="AlphaFoldDB" id="U3IMP8"/>
<keyword evidence="3" id="KW-0862">Zinc</keyword>
<evidence type="ECO:0000256" key="5">
    <source>
        <dbReference type="ARBA" id="ARBA00056959"/>
    </source>
</evidence>
<keyword evidence="9" id="KW-0175">Coiled coil</keyword>
<evidence type="ECO:0000313" key="13">
    <source>
        <dbReference type="Ensembl" id="ENSAPLP00000008521.2"/>
    </source>
</evidence>
<feature type="compositionally biased region" description="Low complexity" evidence="10">
    <location>
        <begin position="799"/>
        <end position="811"/>
    </location>
</feature>
<dbReference type="SMART" id="SM00360">
    <property type="entry name" value="RRM"/>
    <property type="match status" value="1"/>
</dbReference>
<dbReference type="FunFam" id="3.30.70.330:FF:000252">
    <property type="entry name" value="RNA binding motif protein 41"/>
    <property type="match status" value="1"/>
</dbReference>
<proteinExistence type="predicted"/>
<dbReference type="Gene3D" id="3.30.70.330">
    <property type="match status" value="1"/>
</dbReference>
<dbReference type="InterPro" id="IPR011124">
    <property type="entry name" value="Znf_CW"/>
</dbReference>
<dbReference type="Proteomes" id="UP000016666">
    <property type="component" value="Chromosome 10"/>
</dbReference>
<evidence type="ECO:0000256" key="2">
    <source>
        <dbReference type="ARBA" id="ARBA00022771"/>
    </source>
</evidence>
<evidence type="ECO:0000256" key="9">
    <source>
        <dbReference type="SAM" id="Coils"/>
    </source>
</evidence>
<feature type="domain" description="CW-type" evidence="12">
    <location>
        <begin position="721"/>
        <end position="773"/>
    </location>
</feature>
<evidence type="ECO:0000256" key="4">
    <source>
        <dbReference type="ARBA" id="ARBA00022884"/>
    </source>
</evidence>